<dbReference type="InterPro" id="IPR052929">
    <property type="entry name" value="RNase_H-like_EbsB-rel"/>
</dbReference>
<dbReference type="EMBL" id="JANJYJ010000010">
    <property type="protein sequence ID" value="KAK3183280.1"/>
    <property type="molecule type" value="Genomic_DNA"/>
</dbReference>
<evidence type="ECO:0000313" key="2">
    <source>
        <dbReference type="EMBL" id="KAK3183280.1"/>
    </source>
</evidence>
<dbReference type="InterPro" id="IPR044730">
    <property type="entry name" value="RNase_H-like_dom_plant"/>
</dbReference>
<evidence type="ECO:0000259" key="1">
    <source>
        <dbReference type="Pfam" id="PF13456"/>
    </source>
</evidence>
<keyword evidence="3" id="KW-1185">Reference proteome</keyword>
<sequence length="247" mass="27865">MVKKIRIYKDKWIPRPTTFKHFSPPSLGDNATVDMLITPSGAWNVELVKNSFCEEDTTTILSIPISRSRAQDSIQWHYDQKGKSQFFDFILDYFSHLKMEDLGFFCVCLWKIWAIRNAAVHGSLPDKAVDVVDWAHFFIDEFHNASPAKSRNPECPTVRNPVWKPPDPSTYKINCDAVINTAGCLVGIGIVIRDWEGFVMASCSQKIDATFSPQVVEATAILRSLQFAIDTGLYPCKVESDAKVVVD</sequence>
<evidence type="ECO:0000313" key="3">
    <source>
        <dbReference type="Proteomes" id="UP001281410"/>
    </source>
</evidence>
<proteinExistence type="predicted"/>
<dbReference type="GO" id="GO:0004523">
    <property type="term" value="F:RNA-DNA hybrid ribonuclease activity"/>
    <property type="evidence" value="ECO:0007669"/>
    <property type="project" value="InterPro"/>
</dbReference>
<dbReference type="PANTHER" id="PTHR47074">
    <property type="entry name" value="BNAC02G40300D PROTEIN"/>
    <property type="match status" value="1"/>
</dbReference>
<reference evidence="2" key="1">
    <citation type="journal article" date="2023" name="Plant J.">
        <title>Genome sequences and population genomics provide insights into the demographic history, inbreeding, and mutation load of two 'living fossil' tree species of Dipteronia.</title>
        <authorList>
            <person name="Feng Y."/>
            <person name="Comes H.P."/>
            <person name="Chen J."/>
            <person name="Zhu S."/>
            <person name="Lu R."/>
            <person name="Zhang X."/>
            <person name="Li P."/>
            <person name="Qiu J."/>
            <person name="Olsen K.M."/>
            <person name="Qiu Y."/>
        </authorList>
    </citation>
    <scope>NUCLEOTIDE SEQUENCE</scope>
    <source>
        <strain evidence="2">NBL</strain>
    </source>
</reference>
<name>A0AAD9ZJW2_9ROSI</name>
<dbReference type="Gene3D" id="3.30.420.10">
    <property type="entry name" value="Ribonuclease H-like superfamily/Ribonuclease H"/>
    <property type="match status" value="1"/>
</dbReference>
<comment type="caution">
    <text evidence="2">The sequence shown here is derived from an EMBL/GenBank/DDBJ whole genome shotgun (WGS) entry which is preliminary data.</text>
</comment>
<dbReference type="CDD" id="cd06222">
    <property type="entry name" value="RNase_H_like"/>
    <property type="match status" value="1"/>
</dbReference>
<dbReference type="InterPro" id="IPR036397">
    <property type="entry name" value="RNaseH_sf"/>
</dbReference>
<accession>A0AAD9ZJW2</accession>
<dbReference type="PANTHER" id="PTHR47074:SF11">
    <property type="entry name" value="REVERSE TRANSCRIPTASE-LIKE PROTEIN"/>
    <property type="match status" value="1"/>
</dbReference>
<dbReference type="Proteomes" id="UP001281410">
    <property type="component" value="Unassembled WGS sequence"/>
</dbReference>
<feature type="domain" description="RNase H type-1" evidence="1">
    <location>
        <begin position="175"/>
        <end position="247"/>
    </location>
</feature>
<gene>
    <name evidence="2" type="ORF">Dsin_030566</name>
</gene>
<dbReference type="AlphaFoldDB" id="A0AAD9ZJW2"/>
<dbReference type="InterPro" id="IPR002156">
    <property type="entry name" value="RNaseH_domain"/>
</dbReference>
<dbReference type="Pfam" id="PF13456">
    <property type="entry name" value="RVT_3"/>
    <property type="match status" value="1"/>
</dbReference>
<protein>
    <recommendedName>
        <fullName evidence="1">RNase H type-1 domain-containing protein</fullName>
    </recommendedName>
</protein>
<dbReference type="GO" id="GO:0003676">
    <property type="term" value="F:nucleic acid binding"/>
    <property type="evidence" value="ECO:0007669"/>
    <property type="project" value="InterPro"/>
</dbReference>
<organism evidence="2 3">
    <name type="scientific">Dipteronia sinensis</name>
    <dbReference type="NCBI Taxonomy" id="43782"/>
    <lineage>
        <taxon>Eukaryota</taxon>
        <taxon>Viridiplantae</taxon>
        <taxon>Streptophyta</taxon>
        <taxon>Embryophyta</taxon>
        <taxon>Tracheophyta</taxon>
        <taxon>Spermatophyta</taxon>
        <taxon>Magnoliopsida</taxon>
        <taxon>eudicotyledons</taxon>
        <taxon>Gunneridae</taxon>
        <taxon>Pentapetalae</taxon>
        <taxon>rosids</taxon>
        <taxon>malvids</taxon>
        <taxon>Sapindales</taxon>
        <taxon>Sapindaceae</taxon>
        <taxon>Hippocastanoideae</taxon>
        <taxon>Acereae</taxon>
        <taxon>Dipteronia</taxon>
    </lineage>
</organism>